<keyword evidence="3" id="KW-0479">Metal-binding</keyword>
<comment type="cofactor">
    <cofactor evidence="1">
        <name>Zn(2+)</name>
        <dbReference type="ChEBI" id="CHEBI:29105"/>
    </cofactor>
</comment>
<accession>A0ABT8SGD4</accession>
<name>A0ABT8SGD4_9BURK</name>
<dbReference type="InterPro" id="IPR013785">
    <property type="entry name" value="Aldolase_TIM"/>
</dbReference>
<dbReference type="PANTHER" id="PTHR37418">
    <property type="entry name" value="3-KETO-5-AMINOHEXANOATE CLEAVAGE ENZYME-RELATED"/>
    <property type="match status" value="1"/>
</dbReference>
<dbReference type="InterPro" id="IPR008567">
    <property type="entry name" value="BKACE"/>
</dbReference>
<keyword evidence="6" id="KW-1185">Reference proteome</keyword>
<gene>
    <name evidence="5" type="ORF">Q2T77_37765</name>
</gene>
<evidence type="ECO:0000256" key="4">
    <source>
        <dbReference type="ARBA" id="ARBA00022833"/>
    </source>
</evidence>
<dbReference type="Proteomes" id="UP001169027">
    <property type="component" value="Unassembled WGS sequence"/>
</dbReference>
<proteinExistence type="predicted"/>
<evidence type="ECO:0000313" key="5">
    <source>
        <dbReference type="EMBL" id="MDO1537988.1"/>
    </source>
</evidence>
<evidence type="ECO:0000256" key="3">
    <source>
        <dbReference type="ARBA" id="ARBA00022723"/>
    </source>
</evidence>
<sequence>MSKRPPVIISCALTGAGDTRSRNPAVPATPREIADQAIDAARAGASVVHIHVRDPETAKSSTKFAYYEEVVQRIRDSSCDVLINLTTGPGTMLTVPTDPPFRVEPIADAELMTPQERVAHVVKLKPDICSLDVATMNFGEAAFVNTAQHLREMAAQIAQAGVTMELEVFDFGHARLASHLIGIGAIPSSAYFQLCLSIPWGAPATPTVVAEMQRLLPAGAKWSAFGIGPEQFPMVATAAILGGHVRVGLEDNLYVSPGKLARDNAELVAKAARIIEDLGYEVATTDHARNTLLGA</sequence>
<organism evidence="5 6">
    <name type="scientific">Variovorax ginsengisoli</name>
    <dbReference type="NCBI Taxonomy" id="363844"/>
    <lineage>
        <taxon>Bacteria</taxon>
        <taxon>Pseudomonadati</taxon>
        <taxon>Pseudomonadota</taxon>
        <taxon>Betaproteobacteria</taxon>
        <taxon>Burkholderiales</taxon>
        <taxon>Comamonadaceae</taxon>
        <taxon>Variovorax</taxon>
    </lineage>
</organism>
<evidence type="ECO:0000256" key="1">
    <source>
        <dbReference type="ARBA" id="ARBA00001947"/>
    </source>
</evidence>
<evidence type="ECO:0000313" key="6">
    <source>
        <dbReference type="Proteomes" id="UP001169027"/>
    </source>
</evidence>
<dbReference type="Pfam" id="PF05853">
    <property type="entry name" value="BKACE"/>
    <property type="match status" value="1"/>
</dbReference>
<evidence type="ECO:0000256" key="2">
    <source>
        <dbReference type="ARBA" id="ARBA00022679"/>
    </source>
</evidence>
<keyword evidence="2" id="KW-0808">Transferase</keyword>
<dbReference type="PANTHER" id="PTHR37418:SF2">
    <property type="entry name" value="3-KETO-5-AMINOHEXANOATE CLEAVAGE ENZYME"/>
    <property type="match status" value="1"/>
</dbReference>
<dbReference type="Gene3D" id="3.20.20.70">
    <property type="entry name" value="Aldolase class I"/>
    <property type="match status" value="1"/>
</dbReference>
<protein>
    <submittedName>
        <fullName evidence="5">3-keto-5-aminohexanoate cleavage protein</fullName>
    </submittedName>
</protein>
<comment type="caution">
    <text evidence="5">The sequence shown here is derived from an EMBL/GenBank/DDBJ whole genome shotgun (WGS) entry which is preliminary data.</text>
</comment>
<dbReference type="RefSeq" id="WP_301816399.1">
    <property type="nucleotide sequence ID" value="NZ_JAUJZH010000056.1"/>
</dbReference>
<keyword evidence="4" id="KW-0862">Zinc</keyword>
<reference evidence="5" key="1">
    <citation type="submission" date="2023-06" db="EMBL/GenBank/DDBJ databases">
        <authorList>
            <person name="Jiang Y."/>
            <person name="Liu Q."/>
        </authorList>
    </citation>
    <scope>NUCLEOTIDE SEQUENCE</scope>
    <source>
        <strain evidence="5">CGMCC 1.12090</strain>
    </source>
</reference>
<dbReference type="EMBL" id="JAUKVY010000056">
    <property type="protein sequence ID" value="MDO1537988.1"/>
    <property type="molecule type" value="Genomic_DNA"/>
</dbReference>